<reference evidence="2 3" key="1">
    <citation type="submission" date="2019-05" db="EMBL/GenBank/DDBJ databases">
        <title>Genome sequences of Thalassotalea litorea 1K03283.</title>
        <authorList>
            <person name="Zhang D."/>
        </authorList>
    </citation>
    <scope>NUCLEOTIDE SEQUENCE [LARGE SCALE GENOMIC DNA]</scope>
    <source>
        <strain evidence="2 3">MCCC 1K03283</strain>
    </source>
</reference>
<sequence>MKILISAYACEPNRGSEPGVGWNWAKELGLKGHDVTVITRLNNKESIEQASKLTNVKFIYYDLPELLKKWKKGNRGVHLYYFLWQLCIYKIAKKLVVEEQYDVIHHVTFVSIRQPSFLGALNVPFVFGPVAGGESIPKLQRAGMSIRATGREKIRDCINGLVKYDPFMRLTFKSANKIFVTSEETKQLLPRRYQKEAEVKLAIGVDTSDSFPVERAAEKKLRILYVGNFIYLKGIHLALRAFAEFLKVKPNAKFTLVGKGEEKEKLQILASELNITSKLEWVNWVAQDELPLLYQKNDVLLFPSLRDSGGMVVLEALSFGTPVICFNIGGPGTIVNESCGLKVNIDNICDLQAIKRLKEQLCKLDESTLKKLSKGAFMEAKRHSWDKLSEGVYENINCS</sequence>
<dbReference type="SUPFAM" id="SSF53756">
    <property type="entry name" value="UDP-Glycosyltransferase/glycogen phosphorylase"/>
    <property type="match status" value="1"/>
</dbReference>
<gene>
    <name evidence="2" type="ORF">FE810_09070</name>
</gene>
<accession>A0A5R9IT18</accession>
<dbReference type="RefSeq" id="WP_138319738.1">
    <property type="nucleotide sequence ID" value="NZ_VCBC01000008.1"/>
</dbReference>
<dbReference type="Gene3D" id="3.40.50.2000">
    <property type="entry name" value="Glycogen Phosphorylase B"/>
    <property type="match status" value="2"/>
</dbReference>
<evidence type="ECO:0000259" key="1">
    <source>
        <dbReference type="Pfam" id="PF00534"/>
    </source>
</evidence>
<comment type="caution">
    <text evidence="2">The sequence shown here is derived from an EMBL/GenBank/DDBJ whole genome shotgun (WGS) entry which is preliminary data.</text>
</comment>
<dbReference type="PANTHER" id="PTHR45947:SF3">
    <property type="entry name" value="SULFOQUINOVOSYL TRANSFERASE SQD2"/>
    <property type="match status" value="1"/>
</dbReference>
<dbReference type="Proteomes" id="UP000307790">
    <property type="component" value="Unassembled WGS sequence"/>
</dbReference>
<keyword evidence="2" id="KW-0808">Transferase</keyword>
<proteinExistence type="predicted"/>
<dbReference type="OrthoDB" id="8756565at2"/>
<dbReference type="EMBL" id="VCBC01000008">
    <property type="protein sequence ID" value="TLU65068.1"/>
    <property type="molecule type" value="Genomic_DNA"/>
</dbReference>
<feature type="domain" description="Glycosyl transferase family 1" evidence="1">
    <location>
        <begin position="210"/>
        <end position="337"/>
    </location>
</feature>
<protein>
    <submittedName>
        <fullName evidence="2">Glycosyltransferase family 4 protein</fullName>
    </submittedName>
</protein>
<keyword evidence="3" id="KW-1185">Reference proteome</keyword>
<evidence type="ECO:0000313" key="2">
    <source>
        <dbReference type="EMBL" id="TLU65068.1"/>
    </source>
</evidence>
<dbReference type="InterPro" id="IPR001296">
    <property type="entry name" value="Glyco_trans_1"/>
</dbReference>
<dbReference type="GO" id="GO:0016757">
    <property type="term" value="F:glycosyltransferase activity"/>
    <property type="evidence" value="ECO:0007669"/>
    <property type="project" value="InterPro"/>
</dbReference>
<dbReference type="InterPro" id="IPR050194">
    <property type="entry name" value="Glycosyltransferase_grp1"/>
</dbReference>
<evidence type="ECO:0000313" key="3">
    <source>
        <dbReference type="Proteomes" id="UP000307790"/>
    </source>
</evidence>
<dbReference type="PANTHER" id="PTHR45947">
    <property type="entry name" value="SULFOQUINOVOSYL TRANSFERASE SQD2"/>
    <property type="match status" value="1"/>
</dbReference>
<dbReference type="CDD" id="cd03801">
    <property type="entry name" value="GT4_PimA-like"/>
    <property type="match status" value="1"/>
</dbReference>
<organism evidence="2 3">
    <name type="scientific">Thalassotalea litorea</name>
    <dbReference type="NCBI Taxonomy" id="2020715"/>
    <lineage>
        <taxon>Bacteria</taxon>
        <taxon>Pseudomonadati</taxon>
        <taxon>Pseudomonadota</taxon>
        <taxon>Gammaproteobacteria</taxon>
        <taxon>Alteromonadales</taxon>
        <taxon>Colwelliaceae</taxon>
        <taxon>Thalassotalea</taxon>
    </lineage>
</organism>
<dbReference type="Pfam" id="PF00534">
    <property type="entry name" value="Glycos_transf_1"/>
    <property type="match status" value="1"/>
</dbReference>
<name>A0A5R9IT18_9GAMM</name>
<dbReference type="AlphaFoldDB" id="A0A5R9IT18"/>